<dbReference type="EMBL" id="FXAF01000008">
    <property type="protein sequence ID" value="SMF59717.1"/>
    <property type="molecule type" value="Genomic_DNA"/>
</dbReference>
<dbReference type="InterPro" id="IPR027450">
    <property type="entry name" value="AlkB-like"/>
</dbReference>
<dbReference type="PANTHER" id="PTHR12463">
    <property type="entry name" value="OXYGENASE-RELATED"/>
    <property type="match status" value="1"/>
</dbReference>
<dbReference type="Proteomes" id="UP000192903">
    <property type="component" value="Unassembled WGS sequence"/>
</dbReference>
<feature type="domain" description="Fe2OG dioxygenase" evidence="1">
    <location>
        <begin position="100"/>
        <end position="191"/>
    </location>
</feature>
<protein>
    <submittedName>
        <fullName evidence="2">Alkylated DNA repair dioxygenase AlkB</fullName>
    </submittedName>
</protein>
<dbReference type="InterPro" id="IPR037151">
    <property type="entry name" value="AlkB-like_sf"/>
</dbReference>
<keyword evidence="2" id="KW-0223">Dioxygenase</keyword>
<sequence>MGFSAQADLFGNAEPALPPGFRYQPDIVPEGIQSDLLHEIPQLPLKPFDFHGFEGKRRVVSYGWKYDFDTEKVRRTGDIPPFLLPVRTIAAAFAGIAPDQLQQALVTEYAPGAPIGWHKDKNVFGRVVGVSLLSSCTLRLRHRAGNKWERASVIAEPGSVYGLSGPARNEWEHSIPPVDQLRYSVTFREIG</sequence>
<dbReference type="PANTHER" id="PTHR12463:SF1">
    <property type="entry name" value="2-OXOGLUTARATE AND FE-DEPENDENT OXYGENASE FAMILY PROTEIN"/>
    <property type="match status" value="1"/>
</dbReference>
<evidence type="ECO:0000259" key="1">
    <source>
        <dbReference type="PROSITE" id="PS51471"/>
    </source>
</evidence>
<dbReference type="RefSeq" id="WP_085423856.1">
    <property type="nucleotide sequence ID" value="NZ_FXAF01000008.1"/>
</dbReference>
<dbReference type="STRING" id="464029.SAMN02982989_0968"/>
<keyword evidence="2" id="KW-0560">Oxidoreductase</keyword>
<organism evidence="2 3">
    <name type="scientific">Xaviernesmea oryzae</name>
    <dbReference type="NCBI Taxonomy" id="464029"/>
    <lineage>
        <taxon>Bacteria</taxon>
        <taxon>Pseudomonadati</taxon>
        <taxon>Pseudomonadota</taxon>
        <taxon>Alphaproteobacteria</taxon>
        <taxon>Hyphomicrobiales</taxon>
        <taxon>Rhizobiaceae</taxon>
        <taxon>Rhizobium/Agrobacterium group</taxon>
        <taxon>Xaviernesmea</taxon>
    </lineage>
</organism>
<evidence type="ECO:0000313" key="3">
    <source>
        <dbReference type="Proteomes" id="UP000192903"/>
    </source>
</evidence>
<reference evidence="3" key="1">
    <citation type="submission" date="2017-04" db="EMBL/GenBank/DDBJ databases">
        <authorList>
            <person name="Varghese N."/>
            <person name="Submissions S."/>
        </authorList>
    </citation>
    <scope>NUCLEOTIDE SEQUENCE [LARGE SCALE GENOMIC DNA]</scope>
    <source>
        <strain evidence="3">B4P</strain>
    </source>
</reference>
<dbReference type="GO" id="GO:0070988">
    <property type="term" value="P:demethylation"/>
    <property type="evidence" value="ECO:0007669"/>
    <property type="project" value="InterPro"/>
</dbReference>
<dbReference type="InterPro" id="IPR005123">
    <property type="entry name" value="Oxoglu/Fe-dep_dioxygenase_dom"/>
</dbReference>
<dbReference type="SUPFAM" id="SSF51197">
    <property type="entry name" value="Clavaminate synthase-like"/>
    <property type="match status" value="1"/>
</dbReference>
<dbReference type="InterPro" id="IPR032857">
    <property type="entry name" value="ALKBH4"/>
</dbReference>
<dbReference type="GO" id="GO:0032451">
    <property type="term" value="F:demethylase activity"/>
    <property type="evidence" value="ECO:0007669"/>
    <property type="project" value="TreeGrafter"/>
</dbReference>
<name>A0A1X7FW35_9HYPH</name>
<dbReference type="Pfam" id="PF13532">
    <property type="entry name" value="2OG-FeII_Oxy_2"/>
    <property type="match status" value="1"/>
</dbReference>
<dbReference type="GO" id="GO:0051213">
    <property type="term" value="F:dioxygenase activity"/>
    <property type="evidence" value="ECO:0007669"/>
    <property type="project" value="UniProtKB-KW"/>
</dbReference>
<keyword evidence="3" id="KW-1185">Reference proteome</keyword>
<proteinExistence type="predicted"/>
<dbReference type="PROSITE" id="PS51471">
    <property type="entry name" value="FE2OG_OXY"/>
    <property type="match status" value="1"/>
</dbReference>
<evidence type="ECO:0000313" key="2">
    <source>
        <dbReference type="EMBL" id="SMF59717.1"/>
    </source>
</evidence>
<dbReference type="OrthoDB" id="278699at2"/>
<accession>A0A1X7FW35</accession>
<dbReference type="AlphaFoldDB" id="A0A1X7FW35"/>
<dbReference type="Gene3D" id="2.60.120.590">
    <property type="entry name" value="Alpha-ketoglutarate-dependent dioxygenase AlkB-like"/>
    <property type="match status" value="1"/>
</dbReference>
<gene>
    <name evidence="2" type="ORF">SAMN02982989_0968</name>
</gene>